<sequence length="637" mass="71952">MERLQKKQAALRQAIDKIIAAASEPLQSPTIQVGELEEHLDLLEQAEELKSVNESIEKKIDLQELDAELEACAAYTEKICSLKTKLTRALRSQTTNESSTYGTLLLTVLRKSIPSELCLAYFQRKTASPETPEAELLGFLDFMRGEVESRERTQSALRMWRTPLANRKHRAKGTFVFITHQRLFSPQKKEVMSRERRCYKCAKKKHRAAECRTARWLKCAKCSGRHATGVCEFNQRLTQPPSLEDAAPAETTVQSSLQVGPTRGATRVLLQTARAYAEGQHKSALVRMLLDGGSQRTFIRQEVSRRLNLRVTGEEKLAIYAFGSEKPSEERRCHRVECWLRNWRNNARIRIEALEVPAIGGDLLQPPDDCTARIAHEQGLQLADTLPGGYHPGVGVDLLIGADHYWDITTGNVKRLSKNLVAMETAFGWTLQGTEPTSSVATYVMRTRQTANKSPPEPLMNLEDHNSLTRVLRVTAWVRRFIQNCRSQSKLTGELTAEEEYGTRYPNFGNAVGLFEEDRQSNWSFNAVFRVRSRVAEPQKSPVPCFFPTESPRLIHQKQRVSTLRGPYSTTISGPNTKLISLCSLVRRHEPPLGSMAARNEPVLIAGEDVKTCPDDNREYATEKRRRGRLTRPSITS</sequence>
<keyword evidence="2" id="KW-1185">Reference proteome</keyword>
<reference evidence="1" key="1">
    <citation type="submission" date="2020-05" db="EMBL/GenBank/DDBJ databases">
        <title>Large-scale comparative analyses of tick genomes elucidate their genetic diversity and vector capacities.</title>
        <authorList>
            <person name="Jia N."/>
            <person name="Wang J."/>
            <person name="Shi W."/>
            <person name="Du L."/>
            <person name="Sun Y."/>
            <person name="Zhan W."/>
            <person name="Jiang J."/>
            <person name="Wang Q."/>
            <person name="Zhang B."/>
            <person name="Ji P."/>
            <person name="Sakyi L.B."/>
            <person name="Cui X."/>
            <person name="Yuan T."/>
            <person name="Jiang B."/>
            <person name="Yang W."/>
            <person name="Lam T.T.-Y."/>
            <person name="Chang Q."/>
            <person name="Ding S."/>
            <person name="Wang X."/>
            <person name="Zhu J."/>
            <person name="Ruan X."/>
            <person name="Zhao L."/>
            <person name="Wei J."/>
            <person name="Que T."/>
            <person name="Du C."/>
            <person name="Cheng J."/>
            <person name="Dai P."/>
            <person name="Han X."/>
            <person name="Huang E."/>
            <person name="Gao Y."/>
            <person name="Liu J."/>
            <person name="Shao H."/>
            <person name="Ye R."/>
            <person name="Li L."/>
            <person name="Wei W."/>
            <person name="Wang X."/>
            <person name="Wang C."/>
            <person name="Yang T."/>
            <person name="Huo Q."/>
            <person name="Li W."/>
            <person name="Guo W."/>
            <person name="Chen H."/>
            <person name="Zhou L."/>
            <person name="Ni X."/>
            <person name="Tian J."/>
            <person name="Zhou Y."/>
            <person name="Sheng Y."/>
            <person name="Liu T."/>
            <person name="Pan Y."/>
            <person name="Xia L."/>
            <person name="Li J."/>
            <person name="Zhao F."/>
            <person name="Cao W."/>
        </authorList>
    </citation>
    <scope>NUCLEOTIDE SEQUENCE</scope>
    <source>
        <strain evidence="1">Dsil-2018</strain>
    </source>
</reference>
<comment type="caution">
    <text evidence="1">The sequence shown here is derived from an EMBL/GenBank/DDBJ whole genome shotgun (WGS) entry which is preliminary data.</text>
</comment>
<dbReference type="EMBL" id="CM023470">
    <property type="protein sequence ID" value="KAH7979746.1"/>
    <property type="molecule type" value="Genomic_DNA"/>
</dbReference>
<evidence type="ECO:0000313" key="2">
    <source>
        <dbReference type="Proteomes" id="UP000821865"/>
    </source>
</evidence>
<name>A0ACB8DZH0_DERSI</name>
<organism evidence="1 2">
    <name type="scientific">Dermacentor silvarum</name>
    <name type="common">Tick</name>
    <dbReference type="NCBI Taxonomy" id="543639"/>
    <lineage>
        <taxon>Eukaryota</taxon>
        <taxon>Metazoa</taxon>
        <taxon>Ecdysozoa</taxon>
        <taxon>Arthropoda</taxon>
        <taxon>Chelicerata</taxon>
        <taxon>Arachnida</taxon>
        <taxon>Acari</taxon>
        <taxon>Parasitiformes</taxon>
        <taxon>Ixodida</taxon>
        <taxon>Ixodoidea</taxon>
        <taxon>Ixodidae</taxon>
        <taxon>Rhipicephalinae</taxon>
        <taxon>Dermacentor</taxon>
    </lineage>
</organism>
<proteinExistence type="predicted"/>
<protein>
    <submittedName>
        <fullName evidence="1">Uncharacterized protein</fullName>
    </submittedName>
</protein>
<evidence type="ECO:0000313" key="1">
    <source>
        <dbReference type="EMBL" id="KAH7979746.1"/>
    </source>
</evidence>
<accession>A0ACB8DZH0</accession>
<dbReference type="Proteomes" id="UP000821865">
    <property type="component" value="Chromosome 1"/>
</dbReference>
<gene>
    <name evidence="1" type="ORF">HPB49_010764</name>
</gene>